<evidence type="ECO:0000256" key="7">
    <source>
        <dbReference type="ARBA" id="ARBA00023237"/>
    </source>
</evidence>
<comment type="subcellular location">
    <subcellularLocation>
        <location evidence="1 8">Cell outer membrane</location>
        <topology evidence="1 8">Multi-pass membrane protein</topology>
    </subcellularLocation>
</comment>
<dbReference type="PROSITE" id="PS52016">
    <property type="entry name" value="TONB_DEPENDENT_REC_3"/>
    <property type="match status" value="1"/>
</dbReference>
<evidence type="ECO:0000313" key="14">
    <source>
        <dbReference type="Proteomes" id="UP000179467"/>
    </source>
</evidence>
<reference evidence="13 14" key="1">
    <citation type="submission" date="2016-09" db="EMBL/GenBank/DDBJ databases">
        <title>Metabolic pathway, cell adaptation mechanisms and a novel monoxygenase revealed through proteogenomic-transcription analysis of a Sphingomonas haloaromaticamans strain degrading the fungicide ortho-phenylphenol.</title>
        <authorList>
            <person name="Perruchon C."/>
            <person name="Papadopoulou E.S."/>
            <person name="Rousidou C."/>
            <person name="Vasileiadis S."/>
            <person name="Tanou G."/>
            <person name="Amoutzias G."/>
            <person name="Molassiotis A."/>
            <person name="Karpouzas D.G."/>
        </authorList>
    </citation>
    <scope>NUCLEOTIDE SEQUENCE [LARGE SCALE GENOMIC DNA]</scope>
    <source>
        <strain evidence="13 14">P3</strain>
    </source>
</reference>
<name>A0A1S1HAL8_9SPHN</name>
<keyword evidence="14" id="KW-1185">Reference proteome</keyword>
<keyword evidence="2 8" id="KW-0813">Transport</keyword>
<evidence type="ECO:0000256" key="3">
    <source>
        <dbReference type="ARBA" id="ARBA00022452"/>
    </source>
</evidence>
<organism evidence="13 14">
    <name type="scientific">Edaphosphingomonas haloaromaticamans</name>
    <dbReference type="NCBI Taxonomy" id="653954"/>
    <lineage>
        <taxon>Bacteria</taxon>
        <taxon>Pseudomonadati</taxon>
        <taxon>Pseudomonadota</taxon>
        <taxon>Alphaproteobacteria</taxon>
        <taxon>Sphingomonadales</taxon>
        <taxon>Rhizorhabdaceae</taxon>
        <taxon>Edaphosphingomonas</taxon>
    </lineage>
</organism>
<evidence type="ECO:0000256" key="8">
    <source>
        <dbReference type="PROSITE-ProRule" id="PRU01360"/>
    </source>
</evidence>
<dbReference type="Pfam" id="PF07715">
    <property type="entry name" value="Plug"/>
    <property type="match status" value="1"/>
</dbReference>
<keyword evidence="13" id="KW-0675">Receptor</keyword>
<protein>
    <submittedName>
        <fullName evidence="13">Colicin I receptor</fullName>
    </submittedName>
</protein>
<keyword evidence="4 8" id="KW-0812">Transmembrane</keyword>
<accession>A0A1S1HAL8</accession>
<evidence type="ECO:0000256" key="10">
    <source>
        <dbReference type="SAM" id="SignalP"/>
    </source>
</evidence>
<keyword evidence="7 8" id="KW-0998">Cell outer membrane</keyword>
<evidence type="ECO:0000259" key="11">
    <source>
        <dbReference type="Pfam" id="PF00593"/>
    </source>
</evidence>
<feature type="domain" description="TonB-dependent receptor-like beta-barrel" evidence="11">
    <location>
        <begin position="321"/>
        <end position="832"/>
    </location>
</feature>
<dbReference type="OrthoDB" id="7051241at2"/>
<dbReference type="PANTHER" id="PTHR47234:SF3">
    <property type="entry name" value="SECRETIN_TONB SHORT N-TERMINAL DOMAIN-CONTAINING PROTEIN"/>
    <property type="match status" value="1"/>
</dbReference>
<dbReference type="Gene3D" id="2.40.170.20">
    <property type="entry name" value="TonB-dependent receptor, beta-barrel domain"/>
    <property type="match status" value="1"/>
</dbReference>
<sequence>MRLKPALFLTVSLLSLEAHAQGIDGAPAESAAVRDDIVVTGTRFGDRTVTTSPVPIDSLRGEDLRASGYQETTEVLRQLAPSFAFATPTTPDGNTQIHSASLRGLSPDETLVLVNGKRLHSAAWVNTGGTIGKGSTPTDLNQIPAAAIGRIEILRDGASAQYGSDAIAGVVNILLREDTAIHGTASAGTTYDGGGDTYEFSLGGGVKLGDDGFINLTGYYRDHKGANRALPDTRQFYFGISPTGTPQPLSARYGAGIGLNPPGGVAGTTLDPREATVDRNVWRFADEGDLKDASLVVNLRKPLGDSIELYGFGGYRESKAHSNASFRRPGQDENVRAIYPDGFLPFIDTKSIDYSAALGLRGDLSGWDWDLSSVYGGNSIEYRPNNTLNATLGTDSPTSFYAGKFSNWQSTTDLTFSRDFEVGLAAPLGLAFGAELRYDGYKISPGEPASYAFGPARILDGPNAGAVPTIGSQGFAGIQPGDAVDTDRHAVGAFVELNSEPVKGWQVNLAGRYEDYSDFGDTWNGQAATRIELPAGFALRGSVSTGFHAPSLAQQYFSSTSSRTIVNNSTGFPEFVLVRTAPVGSALAQALGAQDLKPEKSTSFGGGLTFAGGGLTASVDYYHIDIDDQIALSSNYVDAAGSSSLRDYLASIGIPGVTSVRYFTNAIDTRTQGVDITAAYTANLDQWGSLRLTGAYNYNHVRLRRVGETPGQITALGITTPLFDINERVRIEHGQPRDKIALGANWSIGPISFDARTTRYGRVEQVALTNQSPANVALIAQGSTPFRTVPTQSGAAGNVDVIQQLKAKWVTDFSFTGRVTENISATLGANNIFNVYPTRNIASTPQLTGADTFGVFPYSEFSPFGFSGAFYYVRLGFKF</sequence>
<dbReference type="InterPro" id="IPR012910">
    <property type="entry name" value="Plug_dom"/>
</dbReference>
<evidence type="ECO:0000313" key="13">
    <source>
        <dbReference type="EMBL" id="OHT19135.1"/>
    </source>
</evidence>
<keyword evidence="3 8" id="KW-1134">Transmembrane beta strand</keyword>
<dbReference type="GO" id="GO:0009279">
    <property type="term" value="C:cell outer membrane"/>
    <property type="evidence" value="ECO:0007669"/>
    <property type="project" value="UniProtKB-SubCell"/>
</dbReference>
<dbReference type="RefSeq" id="WP_070932976.1">
    <property type="nucleotide sequence ID" value="NZ_MIPT01000001.1"/>
</dbReference>
<dbReference type="EMBL" id="MIPT01000001">
    <property type="protein sequence ID" value="OHT19135.1"/>
    <property type="molecule type" value="Genomic_DNA"/>
</dbReference>
<keyword evidence="6 8" id="KW-0472">Membrane</keyword>
<feature type="signal peptide" evidence="10">
    <location>
        <begin position="1"/>
        <end position="20"/>
    </location>
</feature>
<feature type="domain" description="TonB-dependent receptor plug" evidence="12">
    <location>
        <begin position="50"/>
        <end position="170"/>
    </location>
</feature>
<dbReference type="InterPro" id="IPR037066">
    <property type="entry name" value="Plug_dom_sf"/>
</dbReference>
<proteinExistence type="inferred from homology"/>
<dbReference type="Pfam" id="PF00593">
    <property type="entry name" value="TonB_dep_Rec_b-barrel"/>
    <property type="match status" value="1"/>
</dbReference>
<dbReference type="InterPro" id="IPR039426">
    <property type="entry name" value="TonB-dep_rcpt-like"/>
</dbReference>
<dbReference type="Gene3D" id="2.170.130.10">
    <property type="entry name" value="TonB-dependent receptor, plug domain"/>
    <property type="match status" value="1"/>
</dbReference>
<dbReference type="AlphaFoldDB" id="A0A1S1HAL8"/>
<comment type="similarity">
    <text evidence="8 9">Belongs to the TonB-dependent receptor family.</text>
</comment>
<evidence type="ECO:0000256" key="1">
    <source>
        <dbReference type="ARBA" id="ARBA00004571"/>
    </source>
</evidence>
<evidence type="ECO:0000256" key="9">
    <source>
        <dbReference type="RuleBase" id="RU003357"/>
    </source>
</evidence>
<evidence type="ECO:0000256" key="6">
    <source>
        <dbReference type="ARBA" id="ARBA00023136"/>
    </source>
</evidence>
<dbReference type="InterPro" id="IPR036942">
    <property type="entry name" value="Beta-barrel_TonB_sf"/>
</dbReference>
<evidence type="ECO:0000256" key="5">
    <source>
        <dbReference type="ARBA" id="ARBA00023077"/>
    </source>
</evidence>
<dbReference type="Proteomes" id="UP000179467">
    <property type="component" value="Unassembled WGS sequence"/>
</dbReference>
<keyword evidence="10" id="KW-0732">Signal</keyword>
<evidence type="ECO:0000259" key="12">
    <source>
        <dbReference type="Pfam" id="PF07715"/>
    </source>
</evidence>
<dbReference type="PANTHER" id="PTHR47234">
    <property type="match status" value="1"/>
</dbReference>
<comment type="caution">
    <text evidence="13">The sequence shown here is derived from an EMBL/GenBank/DDBJ whole genome shotgun (WGS) entry which is preliminary data.</text>
</comment>
<evidence type="ECO:0000256" key="2">
    <source>
        <dbReference type="ARBA" id="ARBA00022448"/>
    </source>
</evidence>
<dbReference type="SUPFAM" id="SSF56935">
    <property type="entry name" value="Porins"/>
    <property type="match status" value="1"/>
</dbReference>
<keyword evidence="5 9" id="KW-0798">TonB box</keyword>
<feature type="chain" id="PRO_5010334770" evidence="10">
    <location>
        <begin position="21"/>
        <end position="879"/>
    </location>
</feature>
<gene>
    <name evidence="13" type="primary">cirA_2</name>
    <name evidence="13" type="ORF">BHE75_01118</name>
</gene>
<dbReference type="InterPro" id="IPR000531">
    <property type="entry name" value="Beta-barrel_TonB"/>
</dbReference>
<evidence type="ECO:0000256" key="4">
    <source>
        <dbReference type="ARBA" id="ARBA00022692"/>
    </source>
</evidence>